<dbReference type="Proteomes" id="UP000247540">
    <property type="component" value="Unassembled WGS sequence"/>
</dbReference>
<protein>
    <submittedName>
        <fullName evidence="2">Nicotinamidase-related amidase</fullName>
    </submittedName>
</protein>
<dbReference type="AlphaFoldDB" id="A0A318SL77"/>
<sequence>MRGGVGCDNRTISHFLPLRTPAMLLDASESQLVLVDYQERLMPAIFEGPAVLANALRLARAAQLLEVPVWGTEQNPSGLGSNDPALRALCHRTLAKMQFSAVEEGLGDWLRPAPRPQGGNARSLPKHLQKPAQAPEPGAIVIAGCEAHICLLQTALDLLEDEFEVWVVTDACGSRTERNRDAAFDRLAGSGAELVTTEMVLFEWLGSAEHPDFKAIQDLVR</sequence>
<organism evidence="2 3">
    <name type="scientific">Xylophilus ampelinus</name>
    <dbReference type="NCBI Taxonomy" id="54067"/>
    <lineage>
        <taxon>Bacteria</taxon>
        <taxon>Pseudomonadati</taxon>
        <taxon>Pseudomonadota</taxon>
        <taxon>Betaproteobacteria</taxon>
        <taxon>Burkholderiales</taxon>
        <taxon>Xylophilus</taxon>
    </lineage>
</organism>
<evidence type="ECO:0000259" key="1">
    <source>
        <dbReference type="Pfam" id="PF00857"/>
    </source>
</evidence>
<name>A0A318SL77_9BURK</name>
<reference evidence="2 3" key="1">
    <citation type="submission" date="2018-06" db="EMBL/GenBank/DDBJ databases">
        <title>Genomic Encyclopedia of Type Strains, Phase III (KMG-III): the genomes of soil and plant-associated and newly described type strains.</title>
        <authorList>
            <person name="Whitman W."/>
        </authorList>
    </citation>
    <scope>NUCLEOTIDE SEQUENCE [LARGE SCALE GENOMIC DNA]</scope>
    <source>
        <strain evidence="2 3">CECT 7646</strain>
    </source>
</reference>
<keyword evidence="3" id="KW-1185">Reference proteome</keyword>
<dbReference type="InterPro" id="IPR000868">
    <property type="entry name" value="Isochorismatase-like_dom"/>
</dbReference>
<comment type="caution">
    <text evidence="2">The sequence shown here is derived from an EMBL/GenBank/DDBJ whole genome shotgun (WGS) entry which is preliminary data.</text>
</comment>
<accession>A0A318SL77</accession>
<dbReference type="PANTHER" id="PTHR14119:SF3">
    <property type="entry name" value="ISOCHORISMATASE DOMAIN-CONTAINING PROTEIN 2"/>
    <property type="match status" value="1"/>
</dbReference>
<evidence type="ECO:0000313" key="2">
    <source>
        <dbReference type="EMBL" id="PYE79766.1"/>
    </source>
</evidence>
<dbReference type="InterPro" id="IPR036380">
    <property type="entry name" value="Isochorismatase-like_sf"/>
</dbReference>
<dbReference type="PANTHER" id="PTHR14119">
    <property type="entry name" value="HYDROLASE"/>
    <property type="match status" value="1"/>
</dbReference>
<dbReference type="Pfam" id="PF00857">
    <property type="entry name" value="Isochorismatase"/>
    <property type="match status" value="1"/>
</dbReference>
<dbReference type="EMBL" id="QJTC01000001">
    <property type="protein sequence ID" value="PYE79766.1"/>
    <property type="molecule type" value="Genomic_DNA"/>
</dbReference>
<feature type="domain" description="Isochorismatase-like" evidence="1">
    <location>
        <begin position="136"/>
        <end position="198"/>
    </location>
</feature>
<dbReference type="SUPFAM" id="SSF52499">
    <property type="entry name" value="Isochorismatase-like hydrolases"/>
    <property type="match status" value="1"/>
</dbReference>
<gene>
    <name evidence="2" type="ORF">DFQ15_10186</name>
</gene>
<evidence type="ECO:0000313" key="3">
    <source>
        <dbReference type="Proteomes" id="UP000247540"/>
    </source>
</evidence>
<dbReference type="Gene3D" id="3.40.50.850">
    <property type="entry name" value="Isochorismatase-like"/>
    <property type="match status" value="1"/>
</dbReference>
<proteinExistence type="predicted"/>
<dbReference type="InterPro" id="IPR050993">
    <property type="entry name" value="Isochorismatase_domain"/>
</dbReference>